<sequence>MDDDTMGNADSARLEKAPQAEDFLNCHKELDGFKQTDDVEVLEQVDIAEEQRAEDIFLNHSRSNGHFNAVYFAADVEMSDEKRADDFESPSSVPAKGKFFKKTTSVKYFIQTSVQSDYYEDSELVHKGKPMESLKETDAIPATVLWKFCRASTKAS</sequence>
<gene>
    <name evidence="1" type="ORF">BV898_18249</name>
</gene>
<name>A0A9X6RNA9_HYPEX</name>
<accession>A0A9X6RNA9</accession>
<evidence type="ECO:0000313" key="1">
    <source>
        <dbReference type="EMBL" id="OWA53827.1"/>
    </source>
</evidence>
<proteinExistence type="predicted"/>
<dbReference type="AlphaFoldDB" id="A0A9X6RNA9"/>
<reference evidence="2" key="1">
    <citation type="submission" date="2017-01" db="EMBL/GenBank/DDBJ databases">
        <title>Comparative genomics of anhydrobiosis in the tardigrade Hypsibius dujardini.</title>
        <authorList>
            <person name="Yoshida Y."/>
            <person name="Koutsovoulos G."/>
            <person name="Laetsch D."/>
            <person name="Stevens L."/>
            <person name="Kumar S."/>
            <person name="Horikawa D."/>
            <person name="Ishino K."/>
            <person name="Komine S."/>
            <person name="Tomita M."/>
            <person name="Blaxter M."/>
            <person name="Arakawa K."/>
        </authorList>
    </citation>
    <scope>NUCLEOTIDE SEQUENCE [LARGE SCALE GENOMIC DNA]</scope>
    <source>
        <strain evidence="2">Z151</strain>
    </source>
</reference>
<keyword evidence="2" id="KW-1185">Reference proteome</keyword>
<organism evidence="1 2">
    <name type="scientific">Hypsibius exemplaris</name>
    <name type="common">Freshwater tardigrade</name>
    <dbReference type="NCBI Taxonomy" id="2072580"/>
    <lineage>
        <taxon>Eukaryota</taxon>
        <taxon>Metazoa</taxon>
        <taxon>Ecdysozoa</taxon>
        <taxon>Tardigrada</taxon>
        <taxon>Eutardigrada</taxon>
        <taxon>Parachela</taxon>
        <taxon>Hypsibioidea</taxon>
        <taxon>Hypsibiidae</taxon>
        <taxon>Hypsibius</taxon>
    </lineage>
</organism>
<evidence type="ECO:0000313" key="2">
    <source>
        <dbReference type="Proteomes" id="UP000192578"/>
    </source>
</evidence>
<comment type="caution">
    <text evidence="1">The sequence shown here is derived from an EMBL/GenBank/DDBJ whole genome shotgun (WGS) entry which is preliminary data.</text>
</comment>
<dbReference type="Proteomes" id="UP000192578">
    <property type="component" value="Unassembled WGS sequence"/>
</dbReference>
<dbReference type="EMBL" id="MTYJ01000349">
    <property type="protein sequence ID" value="OWA53827.1"/>
    <property type="molecule type" value="Genomic_DNA"/>
</dbReference>
<protein>
    <submittedName>
        <fullName evidence="1">Uncharacterized protein</fullName>
    </submittedName>
</protein>